<keyword evidence="7 9" id="KW-0675">Receptor</keyword>
<organism evidence="13 14">
    <name type="scientific">Paralvinella palmiformis</name>
    <dbReference type="NCBI Taxonomy" id="53620"/>
    <lineage>
        <taxon>Eukaryota</taxon>
        <taxon>Metazoa</taxon>
        <taxon>Spiralia</taxon>
        <taxon>Lophotrochozoa</taxon>
        <taxon>Annelida</taxon>
        <taxon>Polychaeta</taxon>
        <taxon>Sedentaria</taxon>
        <taxon>Canalipalpata</taxon>
        <taxon>Terebellida</taxon>
        <taxon>Terebelliformia</taxon>
        <taxon>Alvinellidae</taxon>
        <taxon>Paralvinella</taxon>
    </lineage>
</organism>
<dbReference type="PRINTS" id="PR00237">
    <property type="entry name" value="GPCRRHODOPSN"/>
</dbReference>
<keyword evidence="5 9" id="KW-0297">G-protein coupled receptor</keyword>
<feature type="compositionally biased region" description="Basic and acidic residues" evidence="10">
    <location>
        <begin position="262"/>
        <end position="274"/>
    </location>
</feature>
<comment type="similarity">
    <text evidence="9">Belongs to the G-protein coupled receptor 1 family.</text>
</comment>
<feature type="transmembrane region" description="Helical" evidence="11">
    <location>
        <begin position="108"/>
        <end position="129"/>
    </location>
</feature>
<feature type="region of interest" description="Disordered" evidence="10">
    <location>
        <begin position="250"/>
        <end position="337"/>
    </location>
</feature>
<feature type="compositionally biased region" description="Polar residues" evidence="10">
    <location>
        <begin position="298"/>
        <end position="312"/>
    </location>
</feature>
<feature type="transmembrane region" description="Helical" evidence="11">
    <location>
        <begin position="669"/>
        <end position="696"/>
    </location>
</feature>
<evidence type="ECO:0000256" key="10">
    <source>
        <dbReference type="SAM" id="MobiDB-lite"/>
    </source>
</evidence>
<feature type="transmembrane region" description="Helical" evidence="11">
    <location>
        <begin position="34"/>
        <end position="58"/>
    </location>
</feature>
<keyword evidence="2" id="KW-1003">Cell membrane</keyword>
<comment type="subcellular location">
    <subcellularLocation>
        <location evidence="1">Cell membrane</location>
        <topology evidence="1">Multi-pass membrane protein</topology>
    </subcellularLocation>
</comment>
<name>A0AAD9JWH4_9ANNE</name>
<keyword evidence="6 11" id="KW-0472">Membrane</keyword>
<dbReference type="InterPro" id="IPR017452">
    <property type="entry name" value="GPCR_Rhodpsn_7TM"/>
</dbReference>
<dbReference type="PROSITE" id="PS50262">
    <property type="entry name" value="G_PROTEIN_RECEP_F1_2"/>
    <property type="match status" value="1"/>
</dbReference>
<keyword evidence="3 9" id="KW-0812">Transmembrane</keyword>
<evidence type="ECO:0000256" key="4">
    <source>
        <dbReference type="ARBA" id="ARBA00022989"/>
    </source>
</evidence>
<evidence type="ECO:0000256" key="9">
    <source>
        <dbReference type="RuleBase" id="RU000688"/>
    </source>
</evidence>
<proteinExistence type="inferred from homology"/>
<reference evidence="13" key="1">
    <citation type="journal article" date="2023" name="Mol. Biol. Evol.">
        <title>Third-Generation Sequencing Reveals the Adaptive Role of the Epigenome in Three Deep-Sea Polychaetes.</title>
        <authorList>
            <person name="Perez M."/>
            <person name="Aroh O."/>
            <person name="Sun Y."/>
            <person name="Lan Y."/>
            <person name="Juniper S.K."/>
            <person name="Young C.R."/>
            <person name="Angers B."/>
            <person name="Qian P.Y."/>
        </authorList>
    </citation>
    <scope>NUCLEOTIDE SEQUENCE</scope>
    <source>
        <strain evidence="13">P08H-3</strain>
    </source>
</reference>
<dbReference type="Proteomes" id="UP001208570">
    <property type="component" value="Unassembled WGS sequence"/>
</dbReference>
<keyword evidence="8 9" id="KW-0807">Transducer</keyword>
<dbReference type="Gene3D" id="1.20.1070.10">
    <property type="entry name" value="Rhodopsin 7-helix transmembrane proteins"/>
    <property type="match status" value="2"/>
</dbReference>
<protein>
    <recommendedName>
        <fullName evidence="12">G-protein coupled receptors family 1 profile domain-containing protein</fullName>
    </recommendedName>
</protein>
<feature type="transmembrane region" description="Helical" evidence="11">
    <location>
        <begin position="202"/>
        <end position="225"/>
    </location>
</feature>
<evidence type="ECO:0000256" key="6">
    <source>
        <dbReference type="ARBA" id="ARBA00023136"/>
    </source>
</evidence>
<dbReference type="AlphaFoldDB" id="A0AAD9JWH4"/>
<gene>
    <name evidence="13" type="ORF">LSH36_140g05069</name>
</gene>
<evidence type="ECO:0000313" key="14">
    <source>
        <dbReference type="Proteomes" id="UP001208570"/>
    </source>
</evidence>
<accession>A0AAD9JWH4</accession>
<dbReference type="PROSITE" id="PS00237">
    <property type="entry name" value="G_PROTEIN_RECEP_F1_1"/>
    <property type="match status" value="1"/>
</dbReference>
<evidence type="ECO:0000256" key="11">
    <source>
        <dbReference type="SAM" id="Phobius"/>
    </source>
</evidence>
<keyword evidence="14" id="KW-1185">Reference proteome</keyword>
<dbReference type="PANTHER" id="PTHR24249:SF372">
    <property type="entry name" value="G-PROTEIN COUPLED RECEPTORS FAMILY 1 PROFILE DOMAIN-CONTAINING PROTEIN"/>
    <property type="match status" value="1"/>
</dbReference>
<dbReference type="GO" id="GO:0004930">
    <property type="term" value="F:G protein-coupled receptor activity"/>
    <property type="evidence" value="ECO:0007669"/>
    <property type="project" value="UniProtKB-KW"/>
</dbReference>
<dbReference type="Pfam" id="PF00001">
    <property type="entry name" value="7tm_1"/>
    <property type="match status" value="1"/>
</dbReference>
<sequence length="941" mass="105375">MTTNETTVQQLPWKPETNGTSLLYEQVSNLLNTVYYLLLIPVATVGNLLTIIVVVYIVRHQRRKRNVPDLCLGVLAIADLCSVLMVHPVTLGALYMTDWLYPRWVCLYQGYAASVYLKMEFIVQVLIALDRHFALVTPLRYRTFNSSGTFKITMMSALTFSVGTTSLSFWLSSEPVTFIRTWQFCSPAARFENVADVVLNTVVSAVFVIGLILFLMCNVTLVSILRHYHRQRASTLLRQISDAVQMMKKEHAAHRNGGIGKGRAERANRGREEQPPTDIPQCPPAIIDPDLSGAESGLVNSHAKTATQSIQDRSGLENGLSGKNGSLKSPVLPHRPATQETMVAGGVGNPRSEETNQVNIFRQSAAGDTPLLSDHRLLTGPVRTPIQQHRLPHRQTTLEKANNTTVQKTSSSFDENIGWRQSDRLTLGTANGSTMIDQMQTDNYRYADRGKRMRKCQSFADIPSFREQTTVGQLKRTRSVKSTNCVNNLKPHYSSRITFVDVETPLLADKQASDVAIATNIDTLNNLQKTLPSKYKILGNNCNHERFQTSKTIREAVVQNGHHELQAAIMYTTIPDTEPCTTLHVSKPSRTLPVSKPTFLQVPGPRLALLPNSPLGSPAAASLPNSSKFSMSRSNVSWEPARALYVQQQIAKFLKKMEKKAKKQKKELLLAKMVLFCASFFVVTWLPYIVVTILSFCYVTVPVIVSDAALKLVFLNAFLNPVFYGLCRKTYRQGFSYLIQTALYFMCCGSVQKPGEDKVFFDSHRKKVKRHLEAAMFVAQSPIKLTNHQPALNRSAHALQLLQRTLSLRPISPGGGPNEFKPSKRLEELYERYMMESDSSSSNDSSPIDYEALVFSDDELYHTLQKVWSAYLISDDDDDDVPCENGSLPDGDCYEEKAESDIDLDIDYDALLADNDNILNVVDIKQEDNCIEDITNMNYQS</sequence>
<comment type="caution">
    <text evidence="13">The sequence shown here is derived from an EMBL/GenBank/DDBJ whole genome shotgun (WGS) entry which is preliminary data.</text>
</comment>
<feature type="transmembrane region" description="Helical" evidence="11">
    <location>
        <begin position="708"/>
        <end position="727"/>
    </location>
</feature>
<dbReference type="CDD" id="cd00637">
    <property type="entry name" value="7tm_classA_rhodopsin-like"/>
    <property type="match status" value="1"/>
</dbReference>
<evidence type="ECO:0000256" key="3">
    <source>
        <dbReference type="ARBA" id="ARBA00022692"/>
    </source>
</evidence>
<dbReference type="PANTHER" id="PTHR24249">
    <property type="entry name" value="HISTAMINE RECEPTOR-RELATED G-PROTEIN COUPLED RECEPTOR"/>
    <property type="match status" value="1"/>
</dbReference>
<feature type="transmembrane region" description="Helical" evidence="11">
    <location>
        <begin position="150"/>
        <end position="171"/>
    </location>
</feature>
<keyword evidence="4 11" id="KW-1133">Transmembrane helix</keyword>
<evidence type="ECO:0000259" key="12">
    <source>
        <dbReference type="PROSITE" id="PS50262"/>
    </source>
</evidence>
<evidence type="ECO:0000256" key="2">
    <source>
        <dbReference type="ARBA" id="ARBA00022475"/>
    </source>
</evidence>
<evidence type="ECO:0000256" key="7">
    <source>
        <dbReference type="ARBA" id="ARBA00023170"/>
    </source>
</evidence>
<dbReference type="GO" id="GO:0005886">
    <property type="term" value="C:plasma membrane"/>
    <property type="evidence" value="ECO:0007669"/>
    <property type="project" value="UniProtKB-SubCell"/>
</dbReference>
<feature type="domain" description="G-protein coupled receptors family 1 profile" evidence="12">
    <location>
        <begin position="46"/>
        <end position="724"/>
    </location>
</feature>
<dbReference type="InterPro" id="IPR050569">
    <property type="entry name" value="TAAR"/>
</dbReference>
<feature type="transmembrane region" description="Helical" evidence="11">
    <location>
        <begin position="70"/>
        <end position="96"/>
    </location>
</feature>
<evidence type="ECO:0000256" key="5">
    <source>
        <dbReference type="ARBA" id="ARBA00023040"/>
    </source>
</evidence>
<evidence type="ECO:0000256" key="8">
    <source>
        <dbReference type="ARBA" id="ARBA00023224"/>
    </source>
</evidence>
<dbReference type="EMBL" id="JAODUP010000140">
    <property type="protein sequence ID" value="KAK2160116.1"/>
    <property type="molecule type" value="Genomic_DNA"/>
</dbReference>
<dbReference type="InterPro" id="IPR000276">
    <property type="entry name" value="GPCR_Rhodpsn"/>
</dbReference>
<evidence type="ECO:0000256" key="1">
    <source>
        <dbReference type="ARBA" id="ARBA00004651"/>
    </source>
</evidence>
<evidence type="ECO:0000313" key="13">
    <source>
        <dbReference type="EMBL" id="KAK2160116.1"/>
    </source>
</evidence>
<dbReference type="SUPFAM" id="SSF81321">
    <property type="entry name" value="Family A G protein-coupled receptor-like"/>
    <property type="match status" value="2"/>
</dbReference>